<dbReference type="AlphaFoldDB" id="A0A849BRM0"/>
<dbReference type="Proteomes" id="UP000555552">
    <property type="component" value="Unassembled WGS sequence"/>
</dbReference>
<reference evidence="2 3" key="1">
    <citation type="submission" date="2020-05" db="EMBL/GenBank/DDBJ databases">
        <title>MicrobeNet Type strains.</title>
        <authorList>
            <person name="Nicholson A.C."/>
        </authorList>
    </citation>
    <scope>NUCLEOTIDE SEQUENCE [LARGE SCALE GENOMIC DNA]</scope>
    <source>
        <strain evidence="2 3">JCM 14547</strain>
    </source>
</reference>
<organism evidence="2 3">
    <name type="scientific">Pseudokineococcus marinus</name>
    <dbReference type="NCBI Taxonomy" id="351215"/>
    <lineage>
        <taxon>Bacteria</taxon>
        <taxon>Bacillati</taxon>
        <taxon>Actinomycetota</taxon>
        <taxon>Actinomycetes</taxon>
        <taxon>Kineosporiales</taxon>
        <taxon>Kineosporiaceae</taxon>
        <taxon>Pseudokineococcus</taxon>
    </lineage>
</organism>
<dbReference type="RefSeq" id="WP_171202018.1">
    <property type="nucleotide sequence ID" value="NZ_BAAANP010000046.1"/>
</dbReference>
<keyword evidence="3" id="KW-1185">Reference proteome</keyword>
<name>A0A849BRM0_9ACTN</name>
<gene>
    <name evidence="2" type="ORF">HLB09_03510</name>
</gene>
<protein>
    <submittedName>
        <fullName evidence="2">Uncharacterized protein</fullName>
    </submittedName>
</protein>
<sequence length="366" mass="35939">MASVLTLGACGGPVNQSADAAPVATPTAGGTGTGTGAAVPGDAGTASGLTPATASTGAPTGAPGRSARSGRTLPVSAGQVLVAGPRGVTMLATRGTGGTVVAEAAARAFDDGRGGVVYQSATPPGAGAIVWLPAADGEPVQVVPAQLADRVVLEGAAVVDGNPTVIFSVEVTGDQPADYQQSLQSVRLPDGERQRVDVVGGFESGLSAATLASTGTVSVQTYAEVTTDFRFVNLAGEAVSVPGNPLGAGACGDEPGCPTGLTLDLTGQRLAWLQPRPGDDAGTGYDLRVQGVQDDEPAEVVTIAASWMPEGVLPSTVELAGDLAVVNRGRTDGPDAPAVAGLLIDLTTATVTELPLAGEASLTRAG</sequence>
<feature type="region of interest" description="Disordered" evidence="1">
    <location>
        <begin position="15"/>
        <end position="73"/>
    </location>
</feature>
<evidence type="ECO:0000256" key="1">
    <source>
        <dbReference type="SAM" id="MobiDB-lite"/>
    </source>
</evidence>
<comment type="caution">
    <text evidence="2">The sequence shown here is derived from an EMBL/GenBank/DDBJ whole genome shotgun (WGS) entry which is preliminary data.</text>
</comment>
<evidence type="ECO:0000313" key="3">
    <source>
        <dbReference type="Proteomes" id="UP000555552"/>
    </source>
</evidence>
<feature type="compositionally biased region" description="Low complexity" evidence="1">
    <location>
        <begin position="18"/>
        <end position="28"/>
    </location>
</feature>
<dbReference type="EMBL" id="JABEMA010000023">
    <property type="protein sequence ID" value="NNH22166.1"/>
    <property type="molecule type" value="Genomic_DNA"/>
</dbReference>
<evidence type="ECO:0000313" key="2">
    <source>
        <dbReference type="EMBL" id="NNH22166.1"/>
    </source>
</evidence>
<proteinExistence type="predicted"/>
<accession>A0A849BRM0</accession>
<feature type="compositionally biased region" description="Low complexity" evidence="1">
    <location>
        <begin position="36"/>
        <end position="64"/>
    </location>
</feature>